<dbReference type="PIRSF" id="PIRSF000876">
    <property type="entry name" value="RR_chemtxs_CheB"/>
    <property type="match status" value="1"/>
</dbReference>
<dbReference type="SUPFAM" id="SSF52738">
    <property type="entry name" value="Methylesterase CheB, C-terminal domain"/>
    <property type="match status" value="1"/>
</dbReference>
<gene>
    <name evidence="5" type="primary">cheB</name>
    <name evidence="10" type="ORF">JKA74_05855</name>
</gene>
<dbReference type="PROSITE" id="PS50110">
    <property type="entry name" value="RESPONSE_REGULATORY"/>
    <property type="match status" value="1"/>
</dbReference>
<comment type="function">
    <text evidence="5">Involved in chemotaxis. Part of a chemotaxis signal transduction system that modulates chemotaxis in response to various stimuli. Catalyzes the demethylation of specific methylglutamate residues introduced into the chemoreceptors (methyl-accepting chemotaxis proteins or MCP) by CheR. Also mediates the irreversible deamidation of specific glutamine residues to glutamic acid.</text>
</comment>
<dbReference type="AlphaFoldDB" id="A0A934WXA9"/>
<dbReference type="InterPro" id="IPR008248">
    <property type="entry name" value="CheB-like"/>
</dbReference>
<dbReference type="EMBL" id="JAEQBW010000002">
    <property type="protein sequence ID" value="MBK6264556.1"/>
    <property type="molecule type" value="Genomic_DNA"/>
</dbReference>
<feature type="active site" evidence="5 6">
    <location>
        <position position="304"/>
    </location>
</feature>
<dbReference type="Pfam" id="PF01339">
    <property type="entry name" value="CheB_methylest"/>
    <property type="match status" value="1"/>
</dbReference>
<dbReference type="GO" id="GO:0005737">
    <property type="term" value="C:cytoplasm"/>
    <property type="evidence" value="ECO:0007669"/>
    <property type="project" value="UniProtKB-SubCell"/>
</dbReference>
<dbReference type="NCBIfam" id="NF009206">
    <property type="entry name" value="PRK12555.1"/>
    <property type="match status" value="1"/>
</dbReference>
<dbReference type="RefSeq" id="WP_201430247.1">
    <property type="nucleotide sequence ID" value="NZ_JAEQBW010000002.1"/>
</dbReference>
<protein>
    <recommendedName>
        <fullName evidence="5">Protein-glutamate methylesterase/protein-glutamine glutaminase</fullName>
        <ecNumber evidence="5">3.1.1.61</ecNumber>
        <ecNumber evidence="5">3.5.1.44</ecNumber>
    </recommendedName>
</protein>
<dbReference type="PANTHER" id="PTHR42872:SF6">
    <property type="entry name" value="PROTEIN-GLUTAMATE METHYLESTERASE_PROTEIN-GLUTAMINE GLUTAMINASE"/>
    <property type="match status" value="1"/>
</dbReference>
<feature type="active site" evidence="5 6">
    <location>
        <position position="208"/>
    </location>
</feature>
<dbReference type="Proteomes" id="UP000611723">
    <property type="component" value="Unassembled WGS sequence"/>
</dbReference>
<comment type="similarity">
    <text evidence="5">Belongs to the CheB family.</text>
</comment>
<dbReference type="InterPro" id="IPR001789">
    <property type="entry name" value="Sig_transdc_resp-reg_receiver"/>
</dbReference>
<dbReference type="EC" id="3.1.1.61" evidence="5"/>
<organism evidence="10 11">
    <name type="scientific">Marivirga aurantiaca</name>
    <dbReference type="NCBI Taxonomy" id="2802615"/>
    <lineage>
        <taxon>Bacteria</taxon>
        <taxon>Pseudomonadati</taxon>
        <taxon>Bacteroidota</taxon>
        <taxon>Cytophagia</taxon>
        <taxon>Cytophagales</taxon>
        <taxon>Marivirgaceae</taxon>
        <taxon>Marivirga</taxon>
    </lineage>
</organism>
<feature type="domain" description="Response regulatory" evidence="8">
    <location>
        <begin position="5"/>
        <end position="122"/>
    </location>
</feature>
<dbReference type="InterPro" id="IPR000673">
    <property type="entry name" value="Sig_transdc_resp-reg_Me-estase"/>
</dbReference>
<dbReference type="CDD" id="cd17541">
    <property type="entry name" value="REC_CheB-like"/>
    <property type="match status" value="1"/>
</dbReference>
<dbReference type="GO" id="GO:0050568">
    <property type="term" value="F:protein-glutamine glutaminase activity"/>
    <property type="evidence" value="ECO:0007669"/>
    <property type="project" value="UniProtKB-UniRule"/>
</dbReference>
<comment type="domain">
    <text evidence="5">Contains a C-terminal catalytic domain, and an N-terminal region which modulates catalytic activity.</text>
</comment>
<dbReference type="GO" id="GO:0008984">
    <property type="term" value="F:protein-glutamate methylesterase activity"/>
    <property type="evidence" value="ECO:0007669"/>
    <property type="project" value="UniProtKB-UniRule"/>
</dbReference>
<dbReference type="Gene3D" id="3.40.50.2300">
    <property type="match status" value="1"/>
</dbReference>
<evidence type="ECO:0000259" key="9">
    <source>
        <dbReference type="PROSITE" id="PS50122"/>
    </source>
</evidence>
<dbReference type="HAMAP" id="MF_00099">
    <property type="entry name" value="CheB_chemtxs"/>
    <property type="match status" value="1"/>
</dbReference>
<dbReference type="SUPFAM" id="SSF52172">
    <property type="entry name" value="CheY-like"/>
    <property type="match status" value="1"/>
</dbReference>
<comment type="catalytic activity">
    <reaction evidence="4 5">
        <text>[protein]-L-glutamate 5-O-methyl ester + H2O = L-glutamyl-[protein] + methanol + H(+)</text>
        <dbReference type="Rhea" id="RHEA:23236"/>
        <dbReference type="Rhea" id="RHEA-COMP:10208"/>
        <dbReference type="Rhea" id="RHEA-COMP:10311"/>
        <dbReference type="ChEBI" id="CHEBI:15377"/>
        <dbReference type="ChEBI" id="CHEBI:15378"/>
        <dbReference type="ChEBI" id="CHEBI:17790"/>
        <dbReference type="ChEBI" id="CHEBI:29973"/>
        <dbReference type="ChEBI" id="CHEBI:82795"/>
        <dbReference type="EC" id="3.1.1.61"/>
    </reaction>
</comment>
<evidence type="ECO:0000256" key="1">
    <source>
        <dbReference type="ARBA" id="ARBA00022490"/>
    </source>
</evidence>
<evidence type="ECO:0000313" key="10">
    <source>
        <dbReference type="EMBL" id="MBK6264556.1"/>
    </source>
</evidence>
<dbReference type="SMART" id="SM00448">
    <property type="entry name" value="REC"/>
    <property type="match status" value="1"/>
</dbReference>
<dbReference type="EC" id="3.5.1.44" evidence="5"/>
<evidence type="ECO:0000256" key="4">
    <source>
        <dbReference type="ARBA" id="ARBA00048267"/>
    </source>
</evidence>
<feature type="modified residue" description="4-aspartylphosphate" evidence="5 7">
    <location>
        <position position="56"/>
    </location>
</feature>
<proteinExistence type="inferred from homology"/>
<evidence type="ECO:0000313" key="11">
    <source>
        <dbReference type="Proteomes" id="UP000611723"/>
    </source>
</evidence>
<evidence type="ECO:0000256" key="2">
    <source>
        <dbReference type="ARBA" id="ARBA00022500"/>
    </source>
</evidence>
<dbReference type="NCBIfam" id="NF001965">
    <property type="entry name" value="PRK00742.1"/>
    <property type="match status" value="1"/>
</dbReference>
<dbReference type="Pfam" id="PF00072">
    <property type="entry name" value="Response_reg"/>
    <property type="match status" value="1"/>
</dbReference>
<evidence type="ECO:0000256" key="3">
    <source>
        <dbReference type="ARBA" id="ARBA00022801"/>
    </source>
</evidence>
<evidence type="ECO:0000256" key="7">
    <source>
        <dbReference type="PROSITE-ProRule" id="PRU00169"/>
    </source>
</evidence>
<dbReference type="InterPro" id="IPR035909">
    <property type="entry name" value="CheB_C"/>
</dbReference>
<keyword evidence="3 5" id="KW-0378">Hydrolase</keyword>
<reference evidence="10" key="1">
    <citation type="submission" date="2021-01" db="EMBL/GenBank/DDBJ databases">
        <title>Marivirga aurantiaca sp. nov., isolated from intertidal surface sediments.</title>
        <authorList>
            <person name="Zhang M."/>
        </authorList>
    </citation>
    <scope>NUCLEOTIDE SEQUENCE</scope>
    <source>
        <strain evidence="10">S37H4</strain>
    </source>
</reference>
<dbReference type="PROSITE" id="PS50122">
    <property type="entry name" value="CHEB"/>
    <property type="match status" value="1"/>
</dbReference>
<evidence type="ECO:0000256" key="5">
    <source>
        <dbReference type="HAMAP-Rule" id="MF_00099"/>
    </source>
</evidence>
<evidence type="ECO:0000259" key="8">
    <source>
        <dbReference type="PROSITE" id="PS50110"/>
    </source>
</evidence>
<dbReference type="PANTHER" id="PTHR42872">
    <property type="entry name" value="PROTEIN-GLUTAMATE METHYLESTERASE/PROTEIN-GLUTAMINE GLUTAMINASE"/>
    <property type="match status" value="1"/>
</dbReference>
<feature type="active site" evidence="5 6">
    <location>
        <position position="182"/>
    </location>
</feature>
<sequence>MKNKKVLIIDDSAIVRSALTMLIEEEPGLEVMATAADPFFAAQKIKREIPDVITLDIEMPRMDGITFLKTLMAQYPIPVVIVSSLTQMGSETAIQALQYGAVEIITKPKMYGLGEEVEENRLRLVQAIKSASHAKVKRRSINGTRHKPLKVEPKYSADAVISKISPKSMVKTTEKIVLIGASTGGTEALRSILCKLPADSPGIAIVQHMPEHFTRSFAESLDKVCKVRVQEAKNGDTIVRGNVLIAPGNKHMLVKRSGARYYVEIKDGPLVNRHRPSVDVLFRSAANYVGANCKGILLTGMGADGARGLLEMKNNGAFTVAQDEKSCIVFGMPKEAIALDAVSKVCSLEEINSCIF</sequence>
<keyword evidence="1 5" id="KW-0963">Cytoplasm</keyword>
<feature type="domain" description="CheB-type methylesterase" evidence="9">
    <location>
        <begin position="170"/>
        <end position="356"/>
    </location>
</feature>
<comment type="subcellular location">
    <subcellularLocation>
        <location evidence="5">Cytoplasm</location>
    </subcellularLocation>
</comment>
<comment type="caution">
    <text evidence="10">The sequence shown here is derived from an EMBL/GenBank/DDBJ whole genome shotgun (WGS) entry which is preliminary data.</text>
</comment>
<dbReference type="CDD" id="cd16432">
    <property type="entry name" value="CheB_Rec"/>
    <property type="match status" value="1"/>
</dbReference>
<accession>A0A934WXA9</accession>
<name>A0A934WXA9_9BACT</name>
<dbReference type="GO" id="GO:0006935">
    <property type="term" value="P:chemotaxis"/>
    <property type="evidence" value="ECO:0007669"/>
    <property type="project" value="UniProtKB-UniRule"/>
</dbReference>
<keyword evidence="2 5" id="KW-0145">Chemotaxis</keyword>
<comment type="PTM">
    <text evidence="5">Phosphorylated by CheA. Phosphorylation of the N-terminal regulatory domain activates the methylesterase activity.</text>
</comment>
<keyword evidence="11" id="KW-1185">Reference proteome</keyword>
<dbReference type="InterPro" id="IPR011006">
    <property type="entry name" value="CheY-like_superfamily"/>
</dbReference>
<dbReference type="GO" id="GO:0000156">
    <property type="term" value="F:phosphorelay response regulator activity"/>
    <property type="evidence" value="ECO:0007669"/>
    <property type="project" value="InterPro"/>
</dbReference>
<evidence type="ECO:0000256" key="6">
    <source>
        <dbReference type="PROSITE-ProRule" id="PRU00050"/>
    </source>
</evidence>
<comment type="catalytic activity">
    <reaction evidence="5">
        <text>L-glutaminyl-[protein] + H2O = L-glutamyl-[protein] + NH4(+)</text>
        <dbReference type="Rhea" id="RHEA:16441"/>
        <dbReference type="Rhea" id="RHEA-COMP:10207"/>
        <dbReference type="Rhea" id="RHEA-COMP:10208"/>
        <dbReference type="ChEBI" id="CHEBI:15377"/>
        <dbReference type="ChEBI" id="CHEBI:28938"/>
        <dbReference type="ChEBI" id="CHEBI:29973"/>
        <dbReference type="ChEBI" id="CHEBI:30011"/>
        <dbReference type="EC" id="3.5.1.44"/>
    </reaction>
</comment>
<dbReference type="Gene3D" id="3.40.50.180">
    <property type="entry name" value="Methylesterase CheB, C-terminal domain"/>
    <property type="match status" value="1"/>
</dbReference>
<keyword evidence="5 7" id="KW-0597">Phosphoprotein</keyword>